<protein>
    <submittedName>
        <fullName evidence="1">Uncharacterized protein</fullName>
    </submittedName>
</protein>
<dbReference type="OrthoDB" id="3973241at2759"/>
<evidence type="ECO:0000313" key="2">
    <source>
        <dbReference type="Proteomes" id="UP000275267"/>
    </source>
</evidence>
<keyword evidence="2" id="KW-1185">Reference proteome</keyword>
<organism evidence="1 2">
    <name type="scientific">Panicum miliaceum</name>
    <name type="common">Proso millet</name>
    <name type="synonym">Broomcorn millet</name>
    <dbReference type="NCBI Taxonomy" id="4540"/>
    <lineage>
        <taxon>Eukaryota</taxon>
        <taxon>Viridiplantae</taxon>
        <taxon>Streptophyta</taxon>
        <taxon>Embryophyta</taxon>
        <taxon>Tracheophyta</taxon>
        <taxon>Spermatophyta</taxon>
        <taxon>Magnoliopsida</taxon>
        <taxon>Liliopsida</taxon>
        <taxon>Poales</taxon>
        <taxon>Poaceae</taxon>
        <taxon>PACMAD clade</taxon>
        <taxon>Panicoideae</taxon>
        <taxon>Panicodae</taxon>
        <taxon>Paniceae</taxon>
        <taxon>Panicinae</taxon>
        <taxon>Panicum</taxon>
        <taxon>Panicum sect. Panicum</taxon>
    </lineage>
</organism>
<sequence>MEDPKVALQGLYPAPAAEWPFAPEITEYNFFKYWSTSIVVVIEEKMAAAFKEEKAADNTAGNGFQKVQISVRMLDELLVDDAVLLCKVSFAWNMQDELTSLLDVSNEIQESLVRSYNIPDDVDEELAGLPKKQRQTKAALMMYIAWNVWKERNRHI</sequence>
<gene>
    <name evidence="1" type="ORF">C2845_PM13G06700</name>
</gene>
<reference evidence="2" key="1">
    <citation type="journal article" date="2019" name="Nat. Commun.">
        <title>The genome of broomcorn millet.</title>
        <authorList>
            <person name="Zou C."/>
            <person name="Miki D."/>
            <person name="Li D."/>
            <person name="Tang Q."/>
            <person name="Xiao L."/>
            <person name="Rajput S."/>
            <person name="Deng P."/>
            <person name="Jia W."/>
            <person name="Huang R."/>
            <person name="Zhang M."/>
            <person name="Sun Y."/>
            <person name="Hu J."/>
            <person name="Fu X."/>
            <person name="Schnable P.S."/>
            <person name="Li F."/>
            <person name="Zhang H."/>
            <person name="Feng B."/>
            <person name="Zhu X."/>
            <person name="Liu R."/>
            <person name="Schnable J.C."/>
            <person name="Zhu J.-K."/>
            <person name="Zhang H."/>
        </authorList>
    </citation>
    <scope>NUCLEOTIDE SEQUENCE [LARGE SCALE GENOMIC DNA]</scope>
</reference>
<proteinExistence type="predicted"/>
<accession>A0A3L6RHS0</accession>
<dbReference type="STRING" id="4540.A0A3L6RHS0"/>
<dbReference type="Proteomes" id="UP000275267">
    <property type="component" value="Unassembled WGS sequence"/>
</dbReference>
<comment type="caution">
    <text evidence="1">The sequence shown here is derived from an EMBL/GenBank/DDBJ whole genome shotgun (WGS) entry which is preliminary data.</text>
</comment>
<dbReference type="EMBL" id="PQIB02000008">
    <property type="protein sequence ID" value="RLN03876.1"/>
    <property type="molecule type" value="Genomic_DNA"/>
</dbReference>
<dbReference type="AlphaFoldDB" id="A0A3L6RHS0"/>
<name>A0A3L6RHS0_PANMI</name>
<dbReference type="Gene3D" id="6.10.250.1710">
    <property type="match status" value="1"/>
</dbReference>
<evidence type="ECO:0000313" key="1">
    <source>
        <dbReference type="EMBL" id="RLN03876.1"/>
    </source>
</evidence>